<dbReference type="GO" id="GO:0008168">
    <property type="term" value="F:methyltransferase activity"/>
    <property type="evidence" value="ECO:0007669"/>
    <property type="project" value="UniProtKB-KW"/>
</dbReference>
<dbReference type="CDD" id="cd02440">
    <property type="entry name" value="AdoMet_MTases"/>
    <property type="match status" value="1"/>
</dbReference>
<evidence type="ECO:0000256" key="1">
    <source>
        <dbReference type="ARBA" id="ARBA00022603"/>
    </source>
</evidence>
<name>A0A9D1H8I1_9FLAO</name>
<sequence>MRIISGRWKGRFLVAPASLPVRPTTDVAKEALFNILSNEFDMEGLTVTDLFAGTGNISYEFASRGAESVRAVDRDRGCVKYIGATADLLGFSEVIRVIPCDVFRFLARPQEPCDVVFADPPYDLPPQQYRALVEAVFSCGLLAEEGILVVEHPKGVDLADMEGFAQMRRYGTVHFSFFEHGGE</sequence>
<accession>A0A9D1H8I1</accession>
<dbReference type="InterPro" id="IPR002052">
    <property type="entry name" value="DNA_methylase_N6_adenine_CS"/>
</dbReference>
<dbReference type="PROSITE" id="PS00092">
    <property type="entry name" value="N6_MTASE"/>
    <property type="match status" value="1"/>
</dbReference>
<evidence type="ECO:0000313" key="3">
    <source>
        <dbReference type="EMBL" id="HIT97603.1"/>
    </source>
</evidence>
<dbReference type="Pfam" id="PF03602">
    <property type="entry name" value="Cons_hypoth95"/>
    <property type="match status" value="1"/>
</dbReference>
<reference evidence="3" key="1">
    <citation type="submission" date="2020-10" db="EMBL/GenBank/DDBJ databases">
        <authorList>
            <person name="Gilroy R."/>
        </authorList>
    </citation>
    <scope>NUCLEOTIDE SEQUENCE</scope>
    <source>
        <strain evidence="3">1383</strain>
    </source>
</reference>
<dbReference type="Proteomes" id="UP000824161">
    <property type="component" value="Unassembled WGS sequence"/>
</dbReference>
<dbReference type="GO" id="GO:0003676">
    <property type="term" value="F:nucleic acid binding"/>
    <property type="evidence" value="ECO:0007669"/>
    <property type="project" value="InterPro"/>
</dbReference>
<proteinExistence type="predicted"/>
<dbReference type="PIRSF" id="PIRSF004553">
    <property type="entry name" value="CHP00095"/>
    <property type="match status" value="1"/>
</dbReference>
<keyword evidence="1 3" id="KW-0489">Methyltransferase</keyword>
<comment type="caution">
    <text evidence="3">The sequence shown here is derived from an EMBL/GenBank/DDBJ whole genome shotgun (WGS) entry which is preliminary data.</text>
</comment>
<protein>
    <submittedName>
        <fullName evidence="3">RsmD family RNA methyltransferase</fullName>
    </submittedName>
</protein>
<dbReference type="PANTHER" id="PTHR43542">
    <property type="entry name" value="METHYLTRANSFERASE"/>
    <property type="match status" value="1"/>
</dbReference>
<dbReference type="InterPro" id="IPR029063">
    <property type="entry name" value="SAM-dependent_MTases_sf"/>
</dbReference>
<dbReference type="SUPFAM" id="SSF53335">
    <property type="entry name" value="S-adenosyl-L-methionine-dependent methyltransferases"/>
    <property type="match status" value="1"/>
</dbReference>
<dbReference type="PANTHER" id="PTHR43542:SF1">
    <property type="entry name" value="METHYLTRANSFERASE"/>
    <property type="match status" value="1"/>
</dbReference>
<evidence type="ECO:0000256" key="2">
    <source>
        <dbReference type="ARBA" id="ARBA00022679"/>
    </source>
</evidence>
<reference evidence="3" key="2">
    <citation type="journal article" date="2021" name="PeerJ">
        <title>Extensive microbial diversity within the chicken gut microbiome revealed by metagenomics and culture.</title>
        <authorList>
            <person name="Gilroy R."/>
            <person name="Ravi A."/>
            <person name="Getino M."/>
            <person name="Pursley I."/>
            <person name="Horton D.L."/>
            <person name="Alikhan N.F."/>
            <person name="Baker D."/>
            <person name="Gharbi K."/>
            <person name="Hall N."/>
            <person name="Watson M."/>
            <person name="Adriaenssens E.M."/>
            <person name="Foster-Nyarko E."/>
            <person name="Jarju S."/>
            <person name="Secka A."/>
            <person name="Antonio M."/>
            <person name="Oren A."/>
            <person name="Chaudhuri R.R."/>
            <person name="La Ragione R."/>
            <person name="Hildebrand F."/>
            <person name="Pallen M.J."/>
        </authorList>
    </citation>
    <scope>NUCLEOTIDE SEQUENCE</scope>
    <source>
        <strain evidence="3">1383</strain>
    </source>
</reference>
<dbReference type="GO" id="GO:0031167">
    <property type="term" value="P:rRNA methylation"/>
    <property type="evidence" value="ECO:0007669"/>
    <property type="project" value="InterPro"/>
</dbReference>
<gene>
    <name evidence="3" type="ORF">IAC44_02060</name>
</gene>
<dbReference type="AlphaFoldDB" id="A0A9D1H8I1"/>
<dbReference type="EMBL" id="DVLY01000048">
    <property type="protein sequence ID" value="HIT97603.1"/>
    <property type="molecule type" value="Genomic_DNA"/>
</dbReference>
<organism evidence="3 4">
    <name type="scientific">Candidatus Merdimorpha stercoravium</name>
    <dbReference type="NCBI Taxonomy" id="2840863"/>
    <lineage>
        <taxon>Bacteria</taxon>
        <taxon>Pseudomonadati</taxon>
        <taxon>Bacteroidota</taxon>
        <taxon>Flavobacteriia</taxon>
        <taxon>Flavobacteriales</taxon>
        <taxon>Candidatus Merdimorpha</taxon>
    </lineage>
</organism>
<evidence type="ECO:0000313" key="4">
    <source>
        <dbReference type="Proteomes" id="UP000824161"/>
    </source>
</evidence>
<dbReference type="InterPro" id="IPR004398">
    <property type="entry name" value="RNA_MeTrfase_RsmD"/>
</dbReference>
<keyword evidence="2" id="KW-0808">Transferase</keyword>
<dbReference type="Gene3D" id="3.40.50.150">
    <property type="entry name" value="Vaccinia Virus protein VP39"/>
    <property type="match status" value="1"/>
</dbReference>